<organism evidence="12 13">
    <name type="scientific">Sandaracinus amylolyticus</name>
    <dbReference type="NCBI Taxonomy" id="927083"/>
    <lineage>
        <taxon>Bacteria</taxon>
        <taxon>Pseudomonadati</taxon>
        <taxon>Myxococcota</taxon>
        <taxon>Polyangia</taxon>
        <taxon>Polyangiales</taxon>
        <taxon>Sandaracinaceae</taxon>
        <taxon>Sandaracinus</taxon>
    </lineage>
</organism>
<dbReference type="PANTHER" id="PTHR23406:SF34">
    <property type="entry name" value="NAD-DEPENDENT MALIC ENZYME, MITOCHONDRIAL"/>
    <property type="match status" value="1"/>
</dbReference>
<evidence type="ECO:0000256" key="6">
    <source>
        <dbReference type="PIRSR" id="PIRSR000106-1"/>
    </source>
</evidence>
<keyword evidence="13" id="KW-1185">Reference proteome</keyword>
<feature type="domain" description="Malic enzyme NAD-binding" evidence="10">
    <location>
        <begin position="286"/>
        <end position="545"/>
    </location>
</feature>
<dbReference type="KEGG" id="samy:DB32_005204"/>
<feature type="binding site" evidence="8">
    <location>
        <position position="261"/>
    </location>
    <ligand>
        <name>a divalent metal cation</name>
        <dbReference type="ChEBI" id="CHEBI:60240"/>
    </ligand>
</feature>
<evidence type="ECO:0000313" key="13">
    <source>
        <dbReference type="Proteomes" id="UP000034883"/>
    </source>
</evidence>
<comment type="cofactor">
    <cofactor evidence="1">
        <name>Mn(2+)</name>
        <dbReference type="ChEBI" id="CHEBI:29035"/>
    </cofactor>
</comment>
<feature type="binding site" evidence="8">
    <location>
        <position position="262"/>
    </location>
    <ligand>
        <name>a divalent metal cation</name>
        <dbReference type="ChEBI" id="CHEBI:60240"/>
    </ligand>
</feature>
<dbReference type="InterPro" id="IPR037062">
    <property type="entry name" value="Malic_N_dom_sf"/>
</dbReference>
<dbReference type="Gene3D" id="3.40.50.720">
    <property type="entry name" value="NAD(P)-binding Rossmann-like Domain"/>
    <property type="match status" value="1"/>
</dbReference>
<dbReference type="PROSITE" id="PS00331">
    <property type="entry name" value="MALIC_ENZYMES"/>
    <property type="match status" value="1"/>
</dbReference>
<dbReference type="STRING" id="927083.DB32_005204"/>
<evidence type="ECO:0000256" key="1">
    <source>
        <dbReference type="ARBA" id="ARBA00001936"/>
    </source>
</evidence>
<evidence type="ECO:0000256" key="9">
    <source>
        <dbReference type="RuleBase" id="RU003427"/>
    </source>
</evidence>
<dbReference type="PIRSF" id="PIRSF000106">
    <property type="entry name" value="ME"/>
    <property type="match status" value="1"/>
</dbReference>
<dbReference type="InterPro" id="IPR012301">
    <property type="entry name" value="Malic_N_dom"/>
</dbReference>
<proteinExistence type="inferred from homology"/>
<dbReference type="SMART" id="SM00919">
    <property type="entry name" value="Malic_M"/>
    <property type="match status" value="1"/>
</dbReference>
<evidence type="ECO:0000256" key="7">
    <source>
        <dbReference type="PIRSR" id="PIRSR000106-2"/>
    </source>
</evidence>
<feature type="domain" description="Malic enzyme N-terminal" evidence="11">
    <location>
        <begin position="97"/>
        <end position="276"/>
    </location>
</feature>
<dbReference type="SUPFAM" id="SSF53223">
    <property type="entry name" value="Aminoacid dehydrogenase-like, N-terminal domain"/>
    <property type="match status" value="1"/>
</dbReference>
<evidence type="ECO:0000313" key="12">
    <source>
        <dbReference type="EMBL" id="AKF08055.1"/>
    </source>
</evidence>
<name>A0A0F6W5N5_9BACT</name>
<dbReference type="InterPro" id="IPR015884">
    <property type="entry name" value="Malic_enzyme_CS"/>
</dbReference>
<keyword evidence="3 8" id="KW-0479">Metal-binding</keyword>
<dbReference type="Gene3D" id="3.40.50.10380">
    <property type="entry name" value="Malic enzyme, N-terminal domain"/>
    <property type="match status" value="1"/>
</dbReference>
<dbReference type="GO" id="GO:0016616">
    <property type="term" value="F:oxidoreductase activity, acting on the CH-OH group of donors, NAD or NADP as acceptor"/>
    <property type="evidence" value="ECO:0007669"/>
    <property type="project" value="InterPro"/>
</dbReference>
<dbReference type="GO" id="GO:0006108">
    <property type="term" value="P:malate metabolic process"/>
    <property type="evidence" value="ECO:0007669"/>
    <property type="project" value="TreeGrafter"/>
</dbReference>
<reference evidence="12 13" key="1">
    <citation type="submission" date="2015-03" db="EMBL/GenBank/DDBJ databases">
        <title>Genome assembly of Sandaracinus amylolyticus DSM 53668.</title>
        <authorList>
            <person name="Sharma G."/>
            <person name="Subramanian S."/>
        </authorList>
    </citation>
    <scope>NUCLEOTIDE SEQUENCE [LARGE SCALE GENOMIC DNA]</scope>
    <source>
        <strain evidence="12 13">DSM 53668</strain>
    </source>
</reference>
<dbReference type="InterPro" id="IPR001891">
    <property type="entry name" value="Malic_OxRdtase"/>
</dbReference>
<evidence type="ECO:0000256" key="2">
    <source>
        <dbReference type="ARBA" id="ARBA00008785"/>
    </source>
</evidence>
<dbReference type="SUPFAM" id="SSF51735">
    <property type="entry name" value="NAD(P)-binding Rossmann-fold domains"/>
    <property type="match status" value="1"/>
</dbReference>
<comment type="cofactor">
    <cofactor evidence="8">
        <name>Mg(2+)</name>
        <dbReference type="ChEBI" id="CHEBI:18420"/>
    </cofactor>
    <cofactor evidence="8">
        <name>Mn(2+)</name>
        <dbReference type="ChEBI" id="CHEBI:29035"/>
    </cofactor>
    <text evidence="8">Divalent metal cations. Prefers magnesium or manganese.</text>
</comment>
<dbReference type="Pfam" id="PF00390">
    <property type="entry name" value="malic"/>
    <property type="match status" value="1"/>
</dbReference>
<evidence type="ECO:0000256" key="8">
    <source>
        <dbReference type="PIRSR" id="PIRSR000106-3"/>
    </source>
</evidence>
<feature type="binding site" evidence="7">
    <location>
        <position position="476"/>
    </location>
    <ligand>
        <name>(S)-malate</name>
        <dbReference type="ChEBI" id="CHEBI:15589"/>
    </ligand>
</feature>
<evidence type="ECO:0000256" key="5">
    <source>
        <dbReference type="ARBA" id="ARBA00023027"/>
    </source>
</evidence>
<dbReference type="Pfam" id="PF03949">
    <property type="entry name" value="Malic_M"/>
    <property type="match status" value="1"/>
</dbReference>
<feature type="active site" description="Proton donor" evidence="6">
    <location>
        <position position="120"/>
    </location>
</feature>
<feature type="binding site" evidence="7">
    <location>
        <position position="432"/>
    </location>
    <ligand>
        <name>(S)-malate</name>
        <dbReference type="ChEBI" id="CHEBI:15589"/>
    </ligand>
</feature>
<dbReference type="GO" id="GO:0046872">
    <property type="term" value="F:metal ion binding"/>
    <property type="evidence" value="ECO:0007669"/>
    <property type="project" value="UniProtKB-KW"/>
</dbReference>
<dbReference type="SMART" id="SM01274">
    <property type="entry name" value="malic"/>
    <property type="match status" value="1"/>
</dbReference>
<gene>
    <name evidence="12" type="ORF">DB32_005204</name>
</gene>
<keyword evidence="4" id="KW-0560">Oxidoreductase</keyword>
<sequence length="579" mass="62124">MTGVVSRASGAAREVEVRYDAQGAPYLATTLRGAQLLRHPLTNKGAAFDREERRALGLEGLLPPAITTLEQQVERAYAGFGLQTTALGRHLYLRGIQDRSDVIFQALLAAHLEELLPYVYTPTVAEAIERFDHVHQEPKGLVITYDDIERIDALLAAWPADDVRVVVATDASAILGIGDRGHGGIGISIGKLSLYGAAGVDPARTMPVLLDAGTDRDSLREDPLYQGVRRERARGQAYLSLVDAFVGALARRYPRALLQWEDLAKDAAIDVLHRHRRSMPSFNDDVQGTGAVALAGLLAACAGKGERLRDQRVVIHGAGAGGAGVAMAIQAGMRREGLSDEEARARVLVLDSRGLLIEGAKMEAYKAPLAQRRAAIESWKITGERPDLLETVREGRATVLIGLSGQAGAFDETIVKQLGSQCARPIVLALSNPITSCEARPADVLAWTEGRAIVATGSPFAPVELGGKRFVIGQGNNAFVFPGIGLGAMLSGASEITDQMVLEAAYALAEYVQERHLASGAMYPPIRELREVSAHVAARVMRRAVDDGVGTWPEGADPDPVAFVRARSWTPRHLPVRPA</sequence>
<dbReference type="InterPro" id="IPR012302">
    <property type="entry name" value="Malic_NAD-bd"/>
</dbReference>
<dbReference type="NCBIfam" id="NF010052">
    <property type="entry name" value="PRK13529.1"/>
    <property type="match status" value="1"/>
</dbReference>
<evidence type="ECO:0000259" key="11">
    <source>
        <dbReference type="SMART" id="SM01274"/>
    </source>
</evidence>
<feature type="binding site" evidence="8">
    <location>
        <position position="285"/>
    </location>
    <ligand>
        <name>a divalent metal cation</name>
        <dbReference type="ChEBI" id="CHEBI:60240"/>
    </ligand>
</feature>
<accession>A0A0F6W5N5</accession>
<dbReference type="Proteomes" id="UP000034883">
    <property type="component" value="Chromosome"/>
</dbReference>
<protein>
    <submittedName>
        <fullName evidence="12">NAD-dependent malic enzyme</fullName>
    </submittedName>
</protein>
<dbReference type="GO" id="GO:0004470">
    <property type="term" value="F:malic enzyme activity"/>
    <property type="evidence" value="ECO:0007669"/>
    <property type="project" value="InterPro"/>
</dbReference>
<dbReference type="InterPro" id="IPR046346">
    <property type="entry name" value="Aminoacid_DH-like_N_sf"/>
</dbReference>
<dbReference type="InterPro" id="IPR036291">
    <property type="entry name" value="NAD(P)-bd_dom_sf"/>
</dbReference>
<comment type="similarity">
    <text evidence="2 9">Belongs to the malic enzymes family.</text>
</comment>
<evidence type="ECO:0000256" key="3">
    <source>
        <dbReference type="ARBA" id="ARBA00022723"/>
    </source>
</evidence>
<keyword evidence="5" id="KW-0520">NAD</keyword>
<dbReference type="EMBL" id="CP011125">
    <property type="protein sequence ID" value="AKF08055.1"/>
    <property type="molecule type" value="Genomic_DNA"/>
</dbReference>
<feature type="active site" description="Proton acceptor" evidence="6">
    <location>
        <position position="191"/>
    </location>
</feature>
<dbReference type="RefSeq" id="WP_053235245.1">
    <property type="nucleotide sequence ID" value="NZ_CP011125.1"/>
</dbReference>
<dbReference type="PANTHER" id="PTHR23406">
    <property type="entry name" value="MALIC ENZYME-RELATED"/>
    <property type="match status" value="1"/>
</dbReference>
<dbReference type="OrthoDB" id="3314528at2"/>
<evidence type="ECO:0000256" key="4">
    <source>
        <dbReference type="ARBA" id="ARBA00023002"/>
    </source>
</evidence>
<dbReference type="GO" id="GO:0051287">
    <property type="term" value="F:NAD binding"/>
    <property type="evidence" value="ECO:0007669"/>
    <property type="project" value="InterPro"/>
</dbReference>
<evidence type="ECO:0000259" key="10">
    <source>
        <dbReference type="SMART" id="SM00919"/>
    </source>
</evidence>
<dbReference type="PRINTS" id="PR00072">
    <property type="entry name" value="MALOXRDTASE"/>
</dbReference>
<dbReference type="AlphaFoldDB" id="A0A0F6W5N5"/>